<dbReference type="Proteomes" id="UP000614047">
    <property type="component" value="Unassembled WGS sequence"/>
</dbReference>
<dbReference type="SUPFAM" id="SSF52402">
    <property type="entry name" value="Adenine nucleotide alpha hydrolases-like"/>
    <property type="match status" value="2"/>
</dbReference>
<dbReference type="InterPro" id="IPR006015">
    <property type="entry name" value="Universal_stress_UspA"/>
</dbReference>
<dbReference type="InterPro" id="IPR006016">
    <property type="entry name" value="UspA"/>
</dbReference>
<gene>
    <name evidence="3" type="ORF">IW256_003305</name>
</gene>
<feature type="domain" description="UspA" evidence="2">
    <location>
        <begin position="156"/>
        <end position="291"/>
    </location>
</feature>
<dbReference type="PRINTS" id="PR01438">
    <property type="entry name" value="UNVRSLSTRESS"/>
</dbReference>
<comment type="caution">
    <text evidence="3">The sequence shown here is derived from an EMBL/GenBank/DDBJ whole genome shotgun (WGS) entry which is preliminary data.</text>
</comment>
<name>A0A931GJH6_9ACTN</name>
<dbReference type="InterPro" id="IPR014729">
    <property type="entry name" value="Rossmann-like_a/b/a_fold"/>
</dbReference>
<evidence type="ECO:0000256" key="1">
    <source>
        <dbReference type="ARBA" id="ARBA00008791"/>
    </source>
</evidence>
<comment type="similarity">
    <text evidence="1">Belongs to the universal stress protein A family.</text>
</comment>
<dbReference type="RefSeq" id="WP_197011826.1">
    <property type="nucleotide sequence ID" value="NZ_BAABES010000004.1"/>
</dbReference>
<feature type="domain" description="UspA" evidence="2">
    <location>
        <begin position="9"/>
        <end position="143"/>
    </location>
</feature>
<sequence>MNGPAEPPDHVLLGYDASQSSERALGWAVREAELRGLALVVCHAWYWPYPFRRHDDRALEGVRAMGAAIVEEGIAMAREVAAELDVRGRLVRGTAPAALLTAAGTAELVVLGARGTGGFDGLRAGSTAIHVPAHTDRPVVVVPPASFPPRDDGIGIVAGVDGSPASEAALEFAFTEARARGLAVTAVCGWWGPDARPGPGRAPFTDPDTAGDRVRTRFENTVARHRAAHPAVPAETRFVTRRPHQALADIARGATLLAVGDRGCGSSPQTLLGAVTRTMLHEAPCPVAIVHERPAEGDRT</sequence>
<dbReference type="Gene3D" id="3.40.50.620">
    <property type="entry name" value="HUPs"/>
    <property type="match status" value="2"/>
</dbReference>
<evidence type="ECO:0000313" key="4">
    <source>
        <dbReference type="Proteomes" id="UP000614047"/>
    </source>
</evidence>
<dbReference type="AlphaFoldDB" id="A0A931GJH6"/>
<keyword evidence="4" id="KW-1185">Reference proteome</keyword>
<protein>
    <submittedName>
        <fullName evidence="3">Nucleotide-binding universal stress UspA family protein</fullName>
    </submittedName>
</protein>
<evidence type="ECO:0000259" key="2">
    <source>
        <dbReference type="Pfam" id="PF00582"/>
    </source>
</evidence>
<dbReference type="PANTHER" id="PTHR46268">
    <property type="entry name" value="STRESS RESPONSE PROTEIN NHAX"/>
    <property type="match status" value="1"/>
</dbReference>
<dbReference type="Pfam" id="PF00582">
    <property type="entry name" value="Usp"/>
    <property type="match status" value="2"/>
</dbReference>
<dbReference type="EMBL" id="JADOUA010000001">
    <property type="protein sequence ID" value="MBG6089192.1"/>
    <property type="molecule type" value="Genomic_DNA"/>
</dbReference>
<organism evidence="3 4">
    <name type="scientific">Actinomadura viridis</name>
    <dbReference type="NCBI Taxonomy" id="58110"/>
    <lineage>
        <taxon>Bacteria</taxon>
        <taxon>Bacillati</taxon>
        <taxon>Actinomycetota</taxon>
        <taxon>Actinomycetes</taxon>
        <taxon>Streptosporangiales</taxon>
        <taxon>Thermomonosporaceae</taxon>
        <taxon>Actinomadura</taxon>
    </lineage>
</organism>
<evidence type="ECO:0000313" key="3">
    <source>
        <dbReference type="EMBL" id="MBG6089192.1"/>
    </source>
</evidence>
<proteinExistence type="inferred from homology"/>
<dbReference type="PANTHER" id="PTHR46268:SF15">
    <property type="entry name" value="UNIVERSAL STRESS PROTEIN HP_0031"/>
    <property type="match status" value="1"/>
</dbReference>
<reference evidence="3" key="1">
    <citation type="submission" date="2020-11" db="EMBL/GenBank/DDBJ databases">
        <title>Sequencing the genomes of 1000 actinobacteria strains.</title>
        <authorList>
            <person name="Klenk H.-P."/>
        </authorList>
    </citation>
    <scope>NUCLEOTIDE SEQUENCE</scope>
    <source>
        <strain evidence="3">DSM 43175</strain>
    </source>
</reference>
<accession>A0A931GJH6</accession>